<organism evidence="1 2">
    <name type="scientific">Gossypium stocksii</name>
    <dbReference type="NCBI Taxonomy" id="47602"/>
    <lineage>
        <taxon>Eukaryota</taxon>
        <taxon>Viridiplantae</taxon>
        <taxon>Streptophyta</taxon>
        <taxon>Embryophyta</taxon>
        <taxon>Tracheophyta</taxon>
        <taxon>Spermatophyta</taxon>
        <taxon>Magnoliopsida</taxon>
        <taxon>eudicotyledons</taxon>
        <taxon>Gunneridae</taxon>
        <taxon>Pentapetalae</taxon>
        <taxon>rosids</taxon>
        <taxon>malvids</taxon>
        <taxon>Malvales</taxon>
        <taxon>Malvaceae</taxon>
        <taxon>Malvoideae</taxon>
        <taxon>Gossypium</taxon>
    </lineage>
</organism>
<dbReference type="AlphaFoldDB" id="A0A9D3W9F5"/>
<evidence type="ECO:0000313" key="1">
    <source>
        <dbReference type="EMBL" id="KAH1114590.1"/>
    </source>
</evidence>
<sequence>MLEILLMKDQPLRRLSVLDDIEVATITMRNRKKTSIVWQELAIVNFADGIEKVQYNHYKIKLAKNNDGTTTQYKRHLDGCVKHQVKGQGNLFLPL</sequence>
<gene>
    <name evidence="1" type="ORF">J1N35_007968</name>
</gene>
<reference evidence="1 2" key="1">
    <citation type="journal article" date="2021" name="Plant Biotechnol. J.">
        <title>Multi-omics assisted identification of the key and species-specific regulatory components of drought-tolerant mechanisms in Gossypium stocksii.</title>
        <authorList>
            <person name="Yu D."/>
            <person name="Ke L."/>
            <person name="Zhang D."/>
            <person name="Wu Y."/>
            <person name="Sun Y."/>
            <person name="Mei J."/>
            <person name="Sun J."/>
            <person name="Sun Y."/>
        </authorList>
    </citation>
    <scope>NUCLEOTIDE SEQUENCE [LARGE SCALE GENOMIC DNA]</scope>
    <source>
        <strain evidence="2">cv. E1</strain>
        <tissue evidence="1">Leaf</tissue>
    </source>
</reference>
<name>A0A9D3W9F5_9ROSI</name>
<protein>
    <submittedName>
        <fullName evidence="1">Uncharacterized protein</fullName>
    </submittedName>
</protein>
<dbReference type="OrthoDB" id="1001213at2759"/>
<proteinExistence type="predicted"/>
<dbReference type="EMBL" id="JAIQCV010000003">
    <property type="protein sequence ID" value="KAH1114590.1"/>
    <property type="molecule type" value="Genomic_DNA"/>
</dbReference>
<evidence type="ECO:0000313" key="2">
    <source>
        <dbReference type="Proteomes" id="UP000828251"/>
    </source>
</evidence>
<comment type="caution">
    <text evidence="1">The sequence shown here is derived from an EMBL/GenBank/DDBJ whole genome shotgun (WGS) entry which is preliminary data.</text>
</comment>
<keyword evidence="2" id="KW-1185">Reference proteome</keyword>
<dbReference type="Proteomes" id="UP000828251">
    <property type="component" value="Unassembled WGS sequence"/>
</dbReference>
<accession>A0A9D3W9F5</accession>